<evidence type="ECO:0000313" key="3">
    <source>
        <dbReference type="EMBL" id="KAH3883749.1"/>
    </source>
</evidence>
<sequence length="135" mass="15727">MKLFNRHDDDEDNGILKNRADGTRSRVSSEEECIKKIMQLFGSYDIFGVHEENRLFSIASKDVATYNIIDDLLTCESRGKTLLKEFVEKRLKEQNIEFYAPIQKVHSKTFAYLYKGTVSEQQNEKKILKAGRKLM</sequence>
<feature type="region of interest" description="Disordered" evidence="1">
    <location>
        <begin position="1"/>
        <end position="23"/>
    </location>
</feature>
<reference evidence="3" key="2">
    <citation type="submission" date="2020-11" db="EMBL/GenBank/DDBJ databases">
        <authorList>
            <person name="McCartney M.A."/>
            <person name="Auch B."/>
            <person name="Kono T."/>
            <person name="Mallez S."/>
            <person name="Becker A."/>
            <person name="Gohl D.M."/>
            <person name="Silverstein K.A.T."/>
            <person name="Koren S."/>
            <person name="Bechman K.B."/>
            <person name="Herman A."/>
            <person name="Abrahante J.E."/>
            <person name="Garbe J."/>
        </authorList>
    </citation>
    <scope>NUCLEOTIDE SEQUENCE</scope>
    <source>
        <strain evidence="3">Duluth1</strain>
        <tissue evidence="3">Whole animal</tissue>
    </source>
</reference>
<accession>A0A9D4MXV8</accession>
<feature type="domain" description="RGS" evidence="2">
    <location>
        <begin position="79"/>
        <end position="104"/>
    </location>
</feature>
<evidence type="ECO:0000256" key="1">
    <source>
        <dbReference type="SAM" id="MobiDB-lite"/>
    </source>
</evidence>
<gene>
    <name evidence="3" type="ORF">DPMN_007716</name>
</gene>
<name>A0A9D4MXV8_DREPO</name>
<dbReference type="AlphaFoldDB" id="A0A9D4MXV8"/>
<dbReference type="Proteomes" id="UP000828390">
    <property type="component" value="Unassembled WGS sequence"/>
</dbReference>
<dbReference type="InterPro" id="IPR016137">
    <property type="entry name" value="RGS"/>
</dbReference>
<keyword evidence="4" id="KW-1185">Reference proteome</keyword>
<evidence type="ECO:0000313" key="4">
    <source>
        <dbReference type="Proteomes" id="UP000828390"/>
    </source>
</evidence>
<evidence type="ECO:0000259" key="2">
    <source>
        <dbReference type="PROSITE" id="PS50132"/>
    </source>
</evidence>
<reference evidence="3" key="1">
    <citation type="journal article" date="2019" name="bioRxiv">
        <title>The Genome of the Zebra Mussel, Dreissena polymorpha: A Resource for Invasive Species Research.</title>
        <authorList>
            <person name="McCartney M.A."/>
            <person name="Auch B."/>
            <person name="Kono T."/>
            <person name="Mallez S."/>
            <person name="Zhang Y."/>
            <person name="Obille A."/>
            <person name="Becker A."/>
            <person name="Abrahante J.E."/>
            <person name="Garbe J."/>
            <person name="Badalamenti J.P."/>
            <person name="Herman A."/>
            <person name="Mangelson H."/>
            <person name="Liachko I."/>
            <person name="Sullivan S."/>
            <person name="Sone E.D."/>
            <person name="Koren S."/>
            <person name="Silverstein K.A.T."/>
            <person name="Beckman K.B."/>
            <person name="Gohl D.M."/>
        </authorList>
    </citation>
    <scope>NUCLEOTIDE SEQUENCE</scope>
    <source>
        <strain evidence="3">Duluth1</strain>
        <tissue evidence="3">Whole animal</tissue>
    </source>
</reference>
<proteinExistence type="predicted"/>
<protein>
    <recommendedName>
        <fullName evidence="2">RGS domain-containing protein</fullName>
    </recommendedName>
</protein>
<dbReference type="EMBL" id="JAIWYP010000001">
    <property type="protein sequence ID" value="KAH3883749.1"/>
    <property type="molecule type" value="Genomic_DNA"/>
</dbReference>
<dbReference type="PROSITE" id="PS50132">
    <property type="entry name" value="RGS"/>
    <property type="match status" value="1"/>
</dbReference>
<organism evidence="3 4">
    <name type="scientific">Dreissena polymorpha</name>
    <name type="common">Zebra mussel</name>
    <name type="synonym">Mytilus polymorpha</name>
    <dbReference type="NCBI Taxonomy" id="45954"/>
    <lineage>
        <taxon>Eukaryota</taxon>
        <taxon>Metazoa</taxon>
        <taxon>Spiralia</taxon>
        <taxon>Lophotrochozoa</taxon>
        <taxon>Mollusca</taxon>
        <taxon>Bivalvia</taxon>
        <taxon>Autobranchia</taxon>
        <taxon>Heteroconchia</taxon>
        <taxon>Euheterodonta</taxon>
        <taxon>Imparidentia</taxon>
        <taxon>Neoheterodontei</taxon>
        <taxon>Myida</taxon>
        <taxon>Dreissenoidea</taxon>
        <taxon>Dreissenidae</taxon>
        <taxon>Dreissena</taxon>
    </lineage>
</organism>
<comment type="caution">
    <text evidence="3">The sequence shown here is derived from an EMBL/GenBank/DDBJ whole genome shotgun (WGS) entry which is preliminary data.</text>
</comment>